<dbReference type="InterPro" id="IPR041698">
    <property type="entry name" value="Methyltransf_25"/>
</dbReference>
<dbReference type="RefSeq" id="WP_057796477.1">
    <property type="nucleotide sequence ID" value="NZ_LAXJ01000027.1"/>
</dbReference>
<name>A0A0T5NP60_9RHOB</name>
<dbReference type="AlphaFoldDB" id="A0A0T5NP60"/>
<reference evidence="2 3" key="1">
    <citation type="submission" date="2015-04" db="EMBL/GenBank/DDBJ databases">
        <title>The draft genome sequence of Roseovarius sp.R12b.</title>
        <authorList>
            <person name="Li G."/>
            <person name="Lai Q."/>
            <person name="Shao Z."/>
            <person name="Yan P."/>
        </authorList>
    </citation>
    <scope>NUCLEOTIDE SEQUENCE [LARGE SCALE GENOMIC DNA]</scope>
    <source>
        <strain evidence="2 3">R12B</strain>
    </source>
</reference>
<dbReference type="OrthoDB" id="3783712at2"/>
<dbReference type="SUPFAM" id="SSF53335">
    <property type="entry name" value="S-adenosyl-L-methionine-dependent methyltransferases"/>
    <property type="match status" value="1"/>
</dbReference>
<feature type="domain" description="Methyltransferase" evidence="1">
    <location>
        <begin position="44"/>
        <end position="139"/>
    </location>
</feature>
<sequence>MSGLFDFLAELPPYDDNETTIYRLNQRHRLIIDPFVPQIEGARVLDIAAHDGRWSYALAAAGAAEVVGVEARPELVARFDAFPKTDFKPRVRLTCGDLFADLEARGAAGERFDVVALYGIFYHVMDHFRLLSLIRALEPGLVIIDSEFIVLDNAMIQVLKEEVSNPLNAVTEVEGRSHTVVGVPSRKATDFMAEALNFEATWIDHDMILGEDRRGMHDYFRDGRKVRHVCALSPVDPD</sequence>
<comment type="caution">
    <text evidence="2">The sequence shown here is derived from an EMBL/GenBank/DDBJ whole genome shotgun (WGS) entry which is preliminary data.</text>
</comment>
<gene>
    <name evidence="2" type="ORF">XM53_19700</name>
</gene>
<dbReference type="EMBL" id="LAXJ01000027">
    <property type="protein sequence ID" value="KRS10757.1"/>
    <property type="molecule type" value="Genomic_DNA"/>
</dbReference>
<dbReference type="Proteomes" id="UP000051295">
    <property type="component" value="Unassembled WGS sequence"/>
</dbReference>
<dbReference type="PATRIC" id="fig|1641875.4.peg.2481"/>
<organism evidence="2 3">
    <name type="scientific">Roseovarius atlanticus</name>
    <dbReference type="NCBI Taxonomy" id="1641875"/>
    <lineage>
        <taxon>Bacteria</taxon>
        <taxon>Pseudomonadati</taxon>
        <taxon>Pseudomonadota</taxon>
        <taxon>Alphaproteobacteria</taxon>
        <taxon>Rhodobacterales</taxon>
        <taxon>Roseobacteraceae</taxon>
        <taxon>Roseovarius</taxon>
    </lineage>
</organism>
<dbReference type="Pfam" id="PF13649">
    <property type="entry name" value="Methyltransf_25"/>
    <property type="match status" value="1"/>
</dbReference>
<dbReference type="Gene3D" id="3.40.50.150">
    <property type="entry name" value="Vaccinia Virus protein VP39"/>
    <property type="match status" value="1"/>
</dbReference>
<evidence type="ECO:0000313" key="3">
    <source>
        <dbReference type="Proteomes" id="UP000051295"/>
    </source>
</evidence>
<dbReference type="STRING" id="1641875.XM53_19700"/>
<protein>
    <recommendedName>
        <fullName evidence="1">Methyltransferase domain-containing protein</fullName>
    </recommendedName>
</protein>
<keyword evidence="3" id="KW-1185">Reference proteome</keyword>
<dbReference type="InterPro" id="IPR029063">
    <property type="entry name" value="SAM-dependent_MTases_sf"/>
</dbReference>
<evidence type="ECO:0000259" key="1">
    <source>
        <dbReference type="Pfam" id="PF13649"/>
    </source>
</evidence>
<proteinExistence type="predicted"/>
<evidence type="ECO:0000313" key="2">
    <source>
        <dbReference type="EMBL" id="KRS10757.1"/>
    </source>
</evidence>
<accession>A0A0T5NP60</accession>